<evidence type="ECO:0000313" key="9">
    <source>
        <dbReference type="EMBL" id="EIM56126.1"/>
    </source>
</evidence>
<evidence type="ECO:0000256" key="4">
    <source>
        <dbReference type="ARBA" id="ARBA00022801"/>
    </source>
</evidence>
<dbReference type="PANTHER" id="PTHR30636">
    <property type="entry name" value="UPF0701 PROTEIN YICC"/>
    <property type="match status" value="1"/>
</dbReference>
<gene>
    <name evidence="9" type="ORF">EubceDRAFT1_0266</name>
</gene>
<feature type="domain" description="Endoribonuclease YicC-like N-terminal" evidence="7">
    <location>
        <begin position="5"/>
        <end position="159"/>
    </location>
</feature>
<keyword evidence="10" id="KW-1185">Reference proteome</keyword>
<comment type="cofactor">
    <cofactor evidence="1">
        <name>a divalent metal cation</name>
        <dbReference type="ChEBI" id="CHEBI:60240"/>
    </cofactor>
</comment>
<accession>I5AQQ3</accession>
<dbReference type="InterPro" id="IPR013527">
    <property type="entry name" value="YicC-like_N"/>
</dbReference>
<evidence type="ECO:0000256" key="6">
    <source>
        <dbReference type="SAM" id="Coils"/>
    </source>
</evidence>
<protein>
    <submittedName>
        <fullName evidence="9">TIGR00255 family protein</fullName>
    </submittedName>
</protein>
<feature type="domain" description="Endoribonuclease YicC-like C-terminal" evidence="8">
    <location>
        <begin position="177"/>
        <end position="295"/>
    </location>
</feature>
<organism evidence="9 10">
    <name type="scientific">Eubacterium cellulosolvens (strain ATCC 43171 / JCM 9499 / 6)</name>
    <name type="common">Cillobacterium cellulosolvens</name>
    <dbReference type="NCBI Taxonomy" id="633697"/>
    <lineage>
        <taxon>Bacteria</taxon>
        <taxon>Bacillati</taxon>
        <taxon>Bacillota</taxon>
        <taxon>Clostridia</taxon>
        <taxon>Eubacteriales</taxon>
        <taxon>Eubacteriaceae</taxon>
        <taxon>Eubacterium</taxon>
    </lineage>
</organism>
<comment type="similarity">
    <text evidence="5">Belongs to the YicC/YloC family.</text>
</comment>
<feature type="coiled-coil region" evidence="6">
    <location>
        <begin position="152"/>
        <end position="186"/>
    </location>
</feature>
<dbReference type="InterPro" id="IPR005229">
    <property type="entry name" value="YicC/YloC-like"/>
</dbReference>
<name>I5AQQ3_EUBC6</name>
<evidence type="ECO:0000256" key="3">
    <source>
        <dbReference type="ARBA" id="ARBA00022759"/>
    </source>
</evidence>
<dbReference type="Pfam" id="PF08340">
    <property type="entry name" value="YicC-like_C"/>
    <property type="match status" value="1"/>
</dbReference>
<dbReference type="Pfam" id="PF03755">
    <property type="entry name" value="YicC-like_N"/>
    <property type="match status" value="1"/>
</dbReference>
<dbReference type="EMBL" id="CM001487">
    <property type="protein sequence ID" value="EIM56126.1"/>
    <property type="molecule type" value="Genomic_DNA"/>
</dbReference>
<evidence type="ECO:0000256" key="1">
    <source>
        <dbReference type="ARBA" id="ARBA00001968"/>
    </source>
</evidence>
<keyword evidence="4" id="KW-0378">Hydrolase</keyword>
<keyword evidence="3" id="KW-0255">Endonuclease</keyword>
<evidence type="ECO:0000259" key="7">
    <source>
        <dbReference type="Pfam" id="PF03755"/>
    </source>
</evidence>
<evidence type="ECO:0000256" key="2">
    <source>
        <dbReference type="ARBA" id="ARBA00022722"/>
    </source>
</evidence>
<reference evidence="9 10" key="1">
    <citation type="submission" date="2010-08" db="EMBL/GenBank/DDBJ databases">
        <authorList>
            <consortium name="US DOE Joint Genome Institute (JGI-PGF)"/>
            <person name="Lucas S."/>
            <person name="Copeland A."/>
            <person name="Lapidus A."/>
            <person name="Cheng J.-F."/>
            <person name="Bruce D."/>
            <person name="Goodwin L."/>
            <person name="Pitluck S."/>
            <person name="Land M.L."/>
            <person name="Hauser L."/>
            <person name="Chang Y.-J."/>
            <person name="Anderson I.J."/>
            <person name="Johnson E."/>
            <person name="Mulhopadhyay B."/>
            <person name="Kyrpides N."/>
            <person name="Woyke T.J."/>
        </authorList>
    </citation>
    <scope>NUCLEOTIDE SEQUENCE [LARGE SCALE GENOMIC DNA]</scope>
    <source>
        <strain evidence="9 10">6</strain>
    </source>
</reference>
<dbReference type="eggNOG" id="COG1561">
    <property type="taxonomic scope" value="Bacteria"/>
</dbReference>
<dbReference type="NCBIfam" id="TIGR00255">
    <property type="entry name" value="YicC/YloC family endoribonuclease"/>
    <property type="match status" value="1"/>
</dbReference>
<dbReference type="InterPro" id="IPR013551">
    <property type="entry name" value="YicC-like_C"/>
</dbReference>
<evidence type="ECO:0000256" key="5">
    <source>
        <dbReference type="ARBA" id="ARBA00035648"/>
    </source>
</evidence>
<sequence>MSNKIYSMTGFGRAEVQDERQKIVVEIKSVNHRYLEPSIKAPKKFSLFESKIRGLLKDYAQRGKIDVYITYEDYSQTNVTLKYNEELARQYLEYAKKAEEAFGLRNDMTVSQLLRCPDVLTQEDNSPDEDALWAELEPVIRQAGEAFRKARNTEGENLRDDLYGKLENLEQNVAKVMEREPQIMEEYRKRLEDKTKELLVAADIDDSRIAAEVVLFSDKICKDEETVRLKSHIQNMRDTLAIGDNIGRKLDFLAQEMNREANTILSKANDLETSNIGVELKTEIEKIREQVQNVE</sequence>
<dbReference type="GO" id="GO:0016787">
    <property type="term" value="F:hydrolase activity"/>
    <property type="evidence" value="ECO:0007669"/>
    <property type="project" value="UniProtKB-KW"/>
</dbReference>
<dbReference type="OrthoDB" id="9771229at2"/>
<reference evidence="9 10" key="2">
    <citation type="submission" date="2012-02" db="EMBL/GenBank/DDBJ databases">
        <title>Improved High-Quality Draft sequence of Eubacterium cellulosolvens 6.</title>
        <authorList>
            <consortium name="US DOE Joint Genome Institute"/>
            <person name="Lucas S."/>
            <person name="Han J."/>
            <person name="Lapidus A."/>
            <person name="Cheng J.-F."/>
            <person name="Goodwin L."/>
            <person name="Pitluck S."/>
            <person name="Peters L."/>
            <person name="Mikhailova N."/>
            <person name="Gu W."/>
            <person name="Detter J.C."/>
            <person name="Han C."/>
            <person name="Tapia R."/>
            <person name="Land M."/>
            <person name="Hauser L."/>
            <person name="Kyrpides N."/>
            <person name="Ivanova N."/>
            <person name="Pagani I."/>
            <person name="Johnson E."/>
            <person name="Mukhopadhyay B."/>
            <person name="Anderson I."/>
            <person name="Woyke T."/>
        </authorList>
    </citation>
    <scope>NUCLEOTIDE SEQUENCE [LARGE SCALE GENOMIC DNA]</scope>
    <source>
        <strain evidence="9 10">6</strain>
    </source>
</reference>
<dbReference type="STRING" id="633697.EubceDRAFT1_0266"/>
<proteinExistence type="inferred from homology"/>
<dbReference type="PANTHER" id="PTHR30636:SF3">
    <property type="entry name" value="UPF0701 PROTEIN YICC"/>
    <property type="match status" value="1"/>
</dbReference>
<dbReference type="HOGENOM" id="CLU_076609_1_0_9"/>
<evidence type="ECO:0000313" key="10">
    <source>
        <dbReference type="Proteomes" id="UP000005753"/>
    </source>
</evidence>
<dbReference type="AlphaFoldDB" id="I5AQQ3"/>
<keyword evidence="6" id="KW-0175">Coiled coil</keyword>
<keyword evidence="2" id="KW-0540">Nuclease</keyword>
<dbReference type="GO" id="GO:0004521">
    <property type="term" value="F:RNA endonuclease activity"/>
    <property type="evidence" value="ECO:0007669"/>
    <property type="project" value="InterPro"/>
</dbReference>
<dbReference type="Proteomes" id="UP000005753">
    <property type="component" value="Chromosome"/>
</dbReference>
<evidence type="ECO:0000259" key="8">
    <source>
        <dbReference type="Pfam" id="PF08340"/>
    </source>
</evidence>